<name>A0A4Z2J9H1_9TELE</name>
<feature type="compositionally biased region" description="Basic and acidic residues" evidence="1">
    <location>
        <begin position="77"/>
        <end position="88"/>
    </location>
</feature>
<gene>
    <name evidence="2" type="ORF">EYF80_002943</name>
</gene>
<sequence>MVEVTSDRKKMTKWVEVEILNTQNPGEMLHGKSAPGSQREAMGVEEEEEEKPEVGRAMHCNKEKRSESWCVQGRQQAHGDTRDRRPDKVLTGINSHFPAWLCTSQVHGIPGKARQ</sequence>
<feature type="region of interest" description="Disordered" evidence="1">
    <location>
        <begin position="24"/>
        <end position="90"/>
    </location>
</feature>
<evidence type="ECO:0000313" key="3">
    <source>
        <dbReference type="Proteomes" id="UP000314294"/>
    </source>
</evidence>
<reference evidence="2 3" key="1">
    <citation type="submission" date="2019-03" db="EMBL/GenBank/DDBJ databases">
        <title>First draft genome of Liparis tanakae, snailfish: a comprehensive survey of snailfish specific genes.</title>
        <authorList>
            <person name="Kim W."/>
            <person name="Song I."/>
            <person name="Jeong J.-H."/>
            <person name="Kim D."/>
            <person name="Kim S."/>
            <person name="Ryu S."/>
            <person name="Song J.Y."/>
            <person name="Lee S.K."/>
        </authorList>
    </citation>
    <scope>NUCLEOTIDE SEQUENCE [LARGE SCALE GENOMIC DNA]</scope>
    <source>
        <tissue evidence="2">Muscle</tissue>
    </source>
</reference>
<comment type="caution">
    <text evidence="2">The sequence shown here is derived from an EMBL/GenBank/DDBJ whole genome shotgun (WGS) entry which is preliminary data.</text>
</comment>
<dbReference type="EMBL" id="SRLO01000013">
    <property type="protein sequence ID" value="TNN86760.1"/>
    <property type="molecule type" value="Genomic_DNA"/>
</dbReference>
<keyword evidence="3" id="KW-1185">Reference proteome</keyword>
<dbReference type="Proteomes" id="UP000314294">
    <property type="component" value="Unassembled WGS sequence"/>
</dbReference>
<accession>A0A4Z2J9H1</accession>
<protein>
    <submittedName>
        <fullName evidence="2">Uncharacterized protein</fullName>
    </submittedName>
</protein>
<proteinExistence type="predicted"/>
<evidence type="ECO:0000313" key="2">
    <source>
        <dbReference type="EMBL" id="TNN86760.1"/>
    </source>
</evidence>
<feature type="compositionally biased region" description="Basic and acidic residues" evidence="1">
    <location>
        <begin position="52"/>
        <end position="67"/>
    </location>
</feature>
<evidence type="ECO:0000256" key="1">
    <source>
        <dbReference type="SAM" id="MobiDB-lite"/>
    </source>
</evidence>
<organism evidence="2 3">
    <name type="scientific">Liparis tanakae</name>
    <name type="common">Tanaka's snailfish</name>
    <dbReference type="NCBI Taxonomy" id="230148"/>
    <lineage>
        <taxon>Eukaryota</taxon>
        <taxon>Metazoa</taxon>
        <taxon>Chordata</taxon>
        <taxon>Craniata</taxon>
        <taxon>Vertebrata</taxon>
        <taxon>Euteleostomi</taxon>
        <taxon>Actinopterygii</taxon>
        <taxon>Neopterygii</taxon>
        <taxon>Teleostei</taxon>
        <taxon>Neoteleostei</taxon>
        <taxon>Acanthomorphata</taxon>
        <taxon>Eupercaria</taxon>
        <taxon>Perciformes</taxon>
        <taxon>Cottioidei</taxon>
        <taxon>Cottales</taxon>
        <taxon>Liparidae</taxon>
        <taxon>Liparis</taxon>
    </lineage>
</organism>
<dbReference type="AlphaFoldDB" id="A0A4Z2J9H1"/>